<sequence length="625" mass="70932">MLSLSFSPLLHPIHLNSCIVAKQFKMNQRTAHTFHIPVMGLSYTIDSPIKVARFGISSVVSIMEDHLIETMRRYYCRNTDRHYEPITTKEPDYRAKRITAYLNLMNAIVEEQMQKMRTEAFVEGNEIVQYFDMLPEDSPLRKSYLDMVKCTNEEEHLAMQHYLRTQLVAGSIQVNIMTKVDRDNWDKQGNIIPNGSDAVTALRGYINSDLDHSAIVFSAGMNPRLYTYLEQVDAFDPDENMQFRKKIVIKVSDYRSALIQGKFLAKKGIWVSEFRIESGLNCGGHAFATDGFLLGPILEEFKSKRQELTEGIFELYKTAIHQKLGTELSRSPALEITVQGGIGTFEEDAFLRAHYDVASTGWGTPFLLVPEATTVDEHTLTLLSQAREQDLVLSNSSPLGIRFHYLKGTTADIEKQTRIVKGKPGSPCTEKLLSFNTEFTQEPICTASRKYQKLKLAQITTLQLPEAEFEKQKSAVLEKECLCIGLSNSAALAHGVTFLEKHQAVNICPGPNIVNFSKVVPLKTMIDHIYGRVDLVNNPSRPHMFIAEMKLYINFLKEQLISKYTELEDRKTRNYFRSFIGNLADAIAYYQNLPKHAMVNRPCFDAELAKAEVALAGIKETYSFE</sequence>
<dbReference type="AlphaFoldDB" id="F4KRP3"/>
<evidence type="ECO:0000313" key="1">
    <source>
        <dbReference type="EMBL" id="AEE49032.1"/>
    </source>
</evidence>
<dbReference type="EMBL" id="CP002691">
    <property type="protein sequence ID" value="AEE49032.1"/>
    <property type="molecule type" value="Genomic_DNA"/>
</dbReference>
<keyword evidence="2" id="KW-1185">Reference proteome</keyword>
<dbReference type="STRING" id="760192.Halhy_1134"/>
<dbReference type="HOGENOM" id="CLU_459141_0_0_10"/>
<dbReference type="eggNOG" id="COG2070">
    <property type="taxonomic scope" value="Bacteria"/>
</dbReference>
<organism evidence="1 2">
    <name type="scientific">Haliscomenobacter hydrossis (strain ATCC 27775 / DSM 1100 / LMG 10767 / O)</name>
    <dbReference type="NCBI Taxonomy" id="760192"/>
    <lineage>
        <taxon>Bacteria</taxon>
        <taxon>Pseudomonadati</taxon>
        <taxon>Bacteroidota</taxon>
        <taxon>Saprospiria</taxon>
        <taxon>Saprospirales</taxon>
        <taxon>Haliscomenobacteraceae</taxon>
        <taxon>Haliscomenobacter</taxon>
    </lineage>
</organism>
<proteinExistence type="predicted"/>
<name>F4KRP3_HALH1</name>
<evidence type="ECO:0000313" key="2">
    <source>
        <dbReference type="Proteomes" id="UP000008461"/>
    </source>
</evidence>
<reference evidence="1 2" key="1">
    <citation type="journal article" date="2011" name="Stand. Genomic Sci.">
        <title>Complete genome sequence of Haliscomenobacter hydrossis type strain (O).</title>
        <authorList>
            <consortium name="US DOE Joint Genome Institute (JGI-PGF)"/>
            <person name="Daligault H."/>
            <person name="Lapidus A."/>
            <person name="Zeytun A."/>
            <person name="Nolan M."/>
            <person name="Lucas S."/>
            <person name="Del Rio T.G."/>
            <person name="Tice H."/>
            <person name="Cheng J.F."/>
            <person name="Tapia R."/>
            <person name="Han C."/>
            <person name="Goodwin L."/>
            <person name="Pitluck S."/>
            <person name="Liolios K."/>
            <person name="Pagani I."/>
            <person name="Ivanova N."/>
            <person name="Huntemann M."/>
            <person name="Mavromatis K."/>
            <person name="Mikhailova N."/>
            <person name="Pati A."/>
            <person name="Chen A."/>
            <person name="Palaniappan K."/>
            <person name="Land M."/>
            <person name="Hauser L."/>
            <person name="Brambilla E.M."/>
            <person name="Rohde M."/>
            <person name="Verbarg S."/>
            <person name="Goker M."/>
            <person name="Bristow J."/>
            <person name="Eisen J.A."/>
            <person name="Markowitz V."/>
            <person name="Hugenholtz P."/>
            <person name="Kyrpides N.C."/>
            <person name="Klenk H.P."/>
            <person name="Woyke T."/>
        </authorList>
    </citation>
    <scope>NUCLEOTIDE SEQUENCE [LARGE SCALE GENOMIC DNA]</scope>
    <source>
        <strain evidence="2">ATCC 27775 / DSM 1100 / LMG 10767 / O</strain>
    </source>
</reference>
<gene>
    <name evidence="1" type="ordered locus">Halhy_1134</name>
</gene>
<protein>
    <submittedName>
        <fullName evidence="1">Uncharacterized protein</fullName>
    </submittedName>
</protein>
<dbReference type="KEGG" id="hhy:Halhy_1134"/>
<dbReference type="Proteomes" id="UP000008461">
    <property type="component" value="Chromosome"/>
</dbReference>
<accession>F4KRP3</accession>
<reference key="2">
    <citation type="submission" date="2011-04" db="EMBL/GenBank/DDBJ databases">
        <title>Complete sequence of chromosome of Haliscomenobacter hydrossis DSM 1100.</title>
        <authorList>
            <consortium name="US DOE Joint Genome Institute (JGI-PGF)"/>
            <person name="Lucas S."/>
            <person name="Han J."/>
            <person name="Lapidus A."/>
            <person name="Bruce D."/>
            <person name="Goodwin L."/>
            <person name="Pitluck S."/>
            <person name="Peters L."/>
            <person name="Kyrpides N."/>
            <person name="Mavromatis K."/>
            <person name="Ivanova N."/>
            <person name="Ovchinnikova G."/>
            <person name="Pagani I."/>
            <person name="Daligault H."/>
            <person name="Detter J.C."/>
            <person name="Han C."/>
            <person name="Land M."/>
            <person name="Hauser L."/>
            <person name="Markowitz V."/>
            <person name="Cheng J.-F."/>
            <person name="Hugenholtz P."/>
            <person name="Woyke T."/>
            <person name="Wu D."/>
            <person name="Verbarg S."/>
            <person name="Frueling A."/>
            <person name="Brambilla E."/>
            <person name="Klenk H.-P."/>
            <person name="Eisen J.A."/>
        </authorList>
    </citation>
    <scope>NUCLEOTIDE SEQUENCE</scope>
    <source>
        <strain>DSM 1100</strain>
    </source>
</reference>